<dbReference type="EMBL" id="JBGMEL010000004">
    <property type="protein sequence ID" value="MFA0790098.1"/>
    <property type="molecule type" value="Genomic_DNA"/>
</dbReference>
<keyword evidence="1" id="KW-0732">Signal</keyword>
<feature type="chain" id="PRO_5046083297" description="DUF3313 domain-containing protein" evidence="1">
    <location>
        <begin position="18"/>
        <end position="216"/>
    </location>
</feature>
<keyword evidence="3" id="KW-1185">Reference proteome</keyword>
<proteinExistence type="predicted"/>
<name>A0ABV4NM52_9GAMM</name>
<comment type="caution">
    <text evidence="2">The sequence shown here is derived from an EMBL/GenBank/DDBJ whole genome shotgun (WGS) entry which is preliminary data.</text>
</comment>
<evidence type="ECO:0000313" key="3">
    <source>
        <dbReference type="Proteomes" id="UP001569414"/>
    </source>
</evidence>
<reference evidence="2 3" key="1">
    <citation type="submission" date="2024-08" db="EMBL/GenBank/DDBJ databases">
        <authorList>
            <person name="Ishaq N."/>
        </authorList>
    </citation>
    <scope>NUCLEOTIDE SEQUENCE [LARGE SCALE GENOMIC DNA]</scope>
    <source>
        <strain evidence="2 3">JCM 30400</strain>
    </source>
</reference>
<dbReference type="PROSITE" id="PS51257">
    <property type="entry name" value="PROKAR_LIPOPROTEIN"/>
    <property type="match status" value="1"/>
</dbReference>
<evidence type="ECO:0000313" key="2">
    <source>
        <dbReference type="EMBL" id="MFA0790098.1"/>
    </source>
</evidence>
<dbReference type="RefSeq" id="WP_371842948.1">
    <property type="nucleotide sequence ID" value="NZ_JBGMEL010000004.1"/>
</dbReference>
<accession>A0ABV4NM52</accession>
<evidence type="ECO:0008006" key="4">
    <source>
        <dbReference type="Google" id="ProtNLM"/>
    </source>
</evidence>
<dbReference type="Proteomes" id="UP001569414">
    <property type="component" value="Unassembled WGS sequence"/>
</dbReference>
<evidence type="ECO:0000256" key="1">
    <source>
        <dbReference type="SAM" id="SignalP"/>
    </source>
</evidence>
<protein>
    <recommendedName>
        <fullName evidence="4">DUF3313 domain-containing protein</fullName>
    </recommendedName>
</protein>
<organism evidence="2 3">
    <name type="scientific">Microbulbifer echini</name>
    <dbReference type="NCBI Taxonomy" id="1529067"/>
    <lineage>
        <taxon>Bacteria</taxon>
        <taxon>Pseudomonadati</taxon>
        <taxon>Pseudomonadota</taxon>
        <taxon>Gammaproteobacteria</taxon>
        <taxon>Cellvibrionales</taxon>
        <taxon>Microbulbiferaceae</taxon>
        <taxon>Microbulbifer</taxon>
    </lineage>
</organism>
<sequence length="216" mass="24677">MHKLLYLPLFLFSVILAACSQQTAVAERSDGLQARPSQLDEVAAAFALDLGGARVYIAPAEIEYSKRFSSPFRRHYREKDYQLDLRERQRLDALLAQAFTEKLLKPRNARQVLEQVEADYTLSISLQRFSLAAPLEPSPWAWRIYTEQSAYAELKGTLYNRDGSAVMHFRDRRDIGENLGSAGPGGRLQRFTNVTFWSDLRVDMRRAFASLDKSLL</sequence>
<feature type="signal peptide" evidence="1">
    <location>
        <begin position="1"/>
        <end position="17"/>
    </location>
</feature>
<gene>
    <name evidence="2" type="ORF">ACCI51_06025</name>
</gene>